<feature type="domain" description="Cyclic nucleotide-binding" evidence="4">
    <location>
        <begin position="210"/>
        <end position="352"/>
    </location>
</feature>
<dbReference type="PANTHER" id="PTHR11635">
    <property type="entry name" value="CAMP-DEPENDENT PROTEIN KINASE REGULATORY CHAIN"/>
    <property type="match status" value="1"/>
</dbReference>
<comment type="similarity">
    <text evidence="1">Belongs to the cAMP-dependent kinase regulatory chain family.</text>
</comment>
<evidence type="ECO:0000256" key="1">
    <source>
        <dbReference type="ARBA" id="ARBA00005753"/>
    </source>
</evidence>
<dbReference type="InterPro" id="IPR000595">
    <property type="entry name" value="cNMP-bd_dom"/>
</dbReference>
<dbReference type="GO" id="GO:0004862">
    <property type="term" value="F:cAMP-dependent protein kinase inhibitor activity"/>
    <property type="evidence" value="ECO:0007669"/>
    <property type="project" value="TreeGrafter"/>
</dbReference>
<dbReference type="InterPro" id="IPR050503">
    <property type="entry name" value="cAMP-dep_PK_reg_su-like"/>
</dbReference>
<keyword evidence="3" id="KW-0114">cAMP</keyword>
<dbReference type="GO" id="GO:0005952">
    <property type="term" value="C:cAMP-dependent protein kinase complex"/>
    <property type="evidence" value="ECO:0007669"/>
    <property type="project" value="InterPro"/>
</dbReference>
<evidence type="ECO:0000256" key="2">
    <source>
        <dbReference type="ARBA" id="ARBA00022566"/>
    </source>
</evidence>
<dbReference type="AlphaFoldDB" id="A0AAD8FK62"/>
<dbReference type="InterPro" id="IPR018490">
    <property type="entry name" value="cNMP-bd_dom_sf"/>
</dbReference>
<reference evidence="5" key="2">
    <citation type="submission" date="2023-04" db="EMBL/GenBank/DDBJ databases">
        <authorList>
            <person name="Bu L."/>
            <person name="Lu L."/>
            <person name="Laidemitt M.R."/>
            <person name="Zhang S.M."/>
            <person name="Mutuku M."/>
            <person name="Mkoji G."/>
            <person name="Steinauer M."/>
            <person name="Loker E.S."/>
        </authorList>
    </citation>
    <scope>NUCLEOTIDE SEQUENCE</scope>
    <source>
        <strain evidence="5">KasaAsao</strain>
        <tissue evidence="5">Whole Snail</tissue>
    </source>
</reference>
<name>A0AAD8FK62_BIOPF</name>
<dbReference type="GO" id="GO:0030552">
    <property type="term" value="F:cAMP binding"/>
    <property type="evidence" value="ECO:0007669"/>
    <property type="project" value="UniProtKB-KW"/>
</dbReference>
<feature type="domain" description="Cyclic nucleotide-binding" evidence="4">
    <location>
        <begin position="64"/>
        <end position="186"/>
    </location>
</feature>
<dbReference type="Proteomes" id="UP001233172">
    <property type="component" value="Unassembled WGS sequence"/>
</dbReference>
<evidence type="ECO:0000259" key="4">
    <source>
        <dbReference type="PROSITE" id="PS50042"/>
    </source>
</evidence>
<evidence type="ECO:0000256" key="3">
    <source>
        <dbReference type="ARBA" id="ARBA00023149"/>
    </source>
</evidence>
<dbReference type="CDD" id="cd00038">
    <property type="entry name" value="CAP_ED"/>
    <property type="match status" value="2"/>
</dbReference>
<dbReference type="PANTHER" id="PTHR11635:SF152">
    <property type="entry name" value="CAMP-DEPENDENT PROTEIN KINASE TYPE I REGULATORY SUBUNIT-RELATED"/>
    <property type="match status" value="1"/>
</dbReference>
<evidence type="ECO:0000313" key="5">
    <source>
        <dbReference type="EMBL" id="KAK0066486.1"/>
    </source>
</evidence>
<gene>
    <name evidence="5" type="ORF">Bpfe_003918</name>
</gene>
<comment type="caution">
    <text evidence="5">The sequence shown here is derived from an EMBL/GenBank/DDBJ whole genome shotgun (WGS) entry which is preliminary data.</text>
</comment>
<dbReference type="SUPFAM" id="SSF51206">
    <property type="entry name" value="cAMP-binding domain-like"/>
    <property type="match status" value="2"/>
</dbReference>
<reference evidence="5" key="1">
    <citation type="journal article" date="2023" name="PLoS Negl. Trop. Dis.">
        <title>A genome sequence for Biomphalaria pfeifferi, the major vector snail for the human-infecting parasite Schistosoma mansoni.</title>
        <authorList>
            <person name="Bu L."/>
            <person name="Lu L."/>
            <person name="Laidemitt M.R."/>
            <person name="Zhang S.M."/>
            <person name="Mutuku M."/>
            <person name="Mkoji G."/>
            <person name="Steinauer M."/>
            <person name="Loker E.S."/>
        </authorList>
    </citation>
    <scope>NUCLEOTIDE SEQUENCE</scope>
    <source>
        <strain evidence="5">KasaAsao</strain>
    </source>
</reference>
<keyword evidence="2" id="KW-0547">Nucleotide-binding</keyword>
<proteinExistence type="inferred from homology"/>
<dbReference type="EMBL" id="JASAOG010000010">
    <property type="protein sequence ID" value="KAK0066486.1"/>
    <property type="molecule type" value="Genomic_DNA"/>
</dbReference>
<dbReference type="GO" id="GO:0034236">
    <property type="term" value="F:protein kinase A catalytic subunit binding"/>
    <property type="evidence" value="ECO:0007669"/>
    <property type="project" value="TreeGrafter"/>
</dbReference>
<protein>
    <submittedName>
        <fullName evidence="5">cAMP-dependent protein kinase regulatory subunit-like isoform X1</fullName>
    </submittedName>
</protein>
<keyword evidence="2" id="KW-0116">cAMP-binding</keyword>
<dbReference type="GO" id="GO:0005829">
    <property type="term" value="C:cytosol"/>
    <property type="evidence" value="ECO:0007669"/>
    <property type="project" value="TreeGrafter"/>
</dbReference>
<keyword evidence="6" id="KW-1185">Reference proteome</keyword>
<dbReference type="Gene3D" id="2.60.120.10">
    <property type="entry name" value="Jelly Rolls"/>
    <property type="match status" value="2"/>
</dbReference>
<evidence type="ECO:0000313" key="6">
    <source>
        <dbReference type="Proteomes" id="UP001233172"/>
    </source>
</evidence>
<organism evidence="5 6">
    <name type="scientific">Biomphalaria pfeifferi</name>
    <name type="common">Bloodfluke planorb</name>
    <name type="synonym">Freshwater snail</name>
    <dbReference type="NCBI Taxonomy" id="112525"/>
    <lineage>
        <taxon>Eukaryota</taxon>
        <taxon>Metazoa</taxon>
        <taxon>Spiralia</taxon>
        <taxon>Lophotrochozoa</taxon>
        <taxon>Mollusca</taxon>
        <taxon>Gastropoda</taxon>
        <taxon>Heterobranchia</taxon>
        <taxon>Euthyneura</taxon>
        <taxon>Panpulmonata</taxon>
        <taxon>Hygrophila</taxon>
        <taxon>Lymnaeoidea</taxon>
        <taxon>Planorbidae</taxon>
        <taxon>Biomphalaria</taxon>
    </lineage>
</organism>
<accession>A0AAD8FK62</accession>
<dbReference type="InterPro" id="IPR014710">
    <property type="entry name" value="RmlC-like_jellyroll"/>
</dbReference>
<dbReference type="PROSITE" id="PS50042">
    <property type="entry name" value="CNMP_BINDING_3"/>
    <property type="match status" value="2"/>
</dbReference>
<sequence>MDEEITAEIQQKDKLNGERTRVFDFEGKQSNLDKLVALIQKEPHLRTDFECHECSPFLKKHIQWFNSLKLSQIQDIIKRCKFLRVNPDEIFIKQGDIGDSMFAILRGTAAVHVMLDCENEKECLNRVELALAKKKLSRNDFGTEVAQTLTGSCIGEVAMVGSNNIRTASCFALNTCDFMVIDRSLYSVSVKEVIEQEFHDKTTFVERNPLFKAWTPRQRNQLVISMKKLKIGYGEKLARQGQVVDNVYFIYKGDIEIQIDSRLYEKQYPQLHSEMKRLLPELTKDTKSLPLAPHLLRKERMTSHRPQKICLLGENETIGSLEIILGLDTYMENATAPGHCELLVLKRGQFEKTFKRKYALATLDQVKESLANKLCLYIYQSDPNKVSFLKFLNIKLMDSNILLEVKRSKHAKARRNTNIGGERVNRSVEQQDIKNVMKRLHMSTNRAAELPPEDMSEIALAKMDRRLRLWSEHTKMNGSKLSRLQSATITLSDNSRVA</sequence>